<dbReference type="AlphaFoldDB" id="A0A4Q2U2S1"/>
<dbReference type="Proteomes" id="UP000290759">
    <property type="component" value="Unassembled WGS sequence"/>
</dbReference>
<protein>
    <recommendedName>
        <fullName evidence="4">Helix-turn-helix domain-containing protein</fullName>
    </recommendedName>
</protein>
<keyword evidence="3" id="KW-1185">Reference proteome</keyword>
<evidence type="ECO:0000313" key="2">
    <source>
        <dbReference type="EMBL" id="RYC29181.1"/>
    </source>
</evidence>
<proteinExistence type="predicted"/>
<accession>A0A4Q2U2S1</accession>
<keyword evidence="1" id="KW-0732">Signal</keyword>
<sequence>MIDDPILARLAARAASAMATAAAATAAVQAYLETGVVEQEDDLVSLKDAETEYRRSNDTLRRWATEEELGVKVAGKWFLSRSLVRRFKSG</sequence>
<evidence type="ECO:0000256" key="1">
    <source>
        <dbReference type="SAM" id="SignalP"/>
    </source>
</evidence>
<dbReference type="RefSeq" id="WP_129229736.1">
    <property type="nucleotide sequence ID" value="NZ_QYBB01000064.1"/>
</dbReference>
<reference evidence="2 3" key="2">
    <citation type="submission" date="2019-02" db="EMBL/GenBank/DDBJ databases">
        <title>'Lichenibacterium ramalinii' gen. nov. sp. nov., 'Lichenibacterium minor' gen. nov. sp. nov.</title>
        <authorList>
            <person name="Pankratov T."/>
        </authorList>
    </citation>
    <scope>NUCLEOTIDE SEQUENCE [LARGE SCALE GENOMIC DNA]</scope>
    <source>
        <strain evidence="2 3">RmlP026</strain>
    </source>
</reference>
<feature type="chain" id="PRO_5020986395" description="Helix-turn-helix domain-containing protein" evidence="1">
    <location>
        <begin position="27"/>
        <end position="90"/>
    </location>
</feature>
<name>A0A4Q2U2S1_9HYPH</name>
<reference evidence="2 3" key="1">
    <citation type="submission" date="2018-12" db="EMBL/GenBank/DDBJ databases">
        <authorList>
            <person name="Grouzdev D.S."/>
            <person name="Krutkina M.S."/>
        </authorList>
    </citation>
    <scope>NUCLEOTIDE SEQUENCE [LARGE SCALE GENOMIC DNA]</scope>
    <source>
        <strain evidence="2 3">RmlP026</strain>
    </source>
</reference>
<dbReference type="EMBL" id="QYBB01000064">
    <property type="protein sequence ID" value="RYC29181.1"/>
    <property type="molecule type" value="Genomic_DNA"/>
</dbReference>
<comment type="caution">
    <text evidence="2">The sequence shown here is derived from an EMBL/GenBank/DDBJ whole genome shotgun (WGS) entry which is preliminary data.</text>
</comment>
<evidence type="ECO:0000313" key="3">
    <source>
        <dbReference type="Proteomes" id="UP000290759"/>
    </source>
</evidence>
<evidence type="ECO:0008006" key="4">
    <source>
        <dbReference type="Google" id="ProtNLM"/>
    </source>
</evidence>
<gene>
    <name evidence="2" type="ORF">D3273_25285</name>
</gene>
<organism evidence="2 3">
    <name type="scientific">Lichenibacterium minor</name>
    <dbReference type="NCBI Taxonomy" id="2316528"/>
    <lineage>
        <taxon>Bacteria</taxon>
        <taxon>Pseudomonadati</taxon>
        <taxon>Pseudomonadota</taxon>
        <taxon>Alphaproteobacteria</taxon>
        <taxon>Hyphomicrobiales</taxon>
        <taxon>Lichenihabitantaceae</taxon>
        <taxon>Lichenibacterium</taxon>
    </lineage>
</organism>
<feature type="signal peptide" evidence="1">
    <location>
        <begin position="1"/>
        <end position="26"/>
    </location>
</feature>